<dbReference type="Gene3D" id="3.40.640.10">
    <property type="entry name" value="Type I PLP-dependent aspartate aminotransferase-like (Major domain)"/>
    <property type="match status" value="1"/>
</dbReference>
<feature type="binding site" evidence="11">
    <location>
        <position position="169"/>
    </location>
    <ligand>
        <name>pyridoxal 5'-phosphate</name>
        <dbReference type="ChEBI" id="CHEBI:597326"/>
    </ligand>
</feature>
<comment type="function">
    <text evidence="1 11">Catalyzes the reversible conversion of 3-phosphohydroxypyruvate to phosphoserine and of 3-hydroxy-2-oxo-4-phosphonooxybutanoate to phosphohydroxythreonine.</text>
</comment>
<dbReference type="HAMAP" id="MF_00160">
    <property type="entry name" value="SerC_aminotrans_5"/>
    <property type="match status" value="1"/>
</dbReference>
<keyword evidence="5 11" id="KW-0028">Amino-acid biosynthesis</keyword>
<comment type="caution">
    <text evidence="14">The sequence shown here is derived from an EMBL/GenBank/DDBJ whole genome shotgun (WGS) entry which is preliminary data.</text>
</comment>
<evidence type="ECO:0000256" key="4">
    <source>
        <dbReference type="ARBA" id="ARBA00022576"/>
    </source>
</evidence>
<sequence length="357" mass="39365">MSTIYNFNAGPAALPKEVLQKAQREMVEYGNTGMSVMELSHRSNAYEDIHNQAISRLKSIANVNQDYHVLFMQGGASLQFTSVAQNFLKGQSNYILTGGWSEKAAAEAQKIGNVVIGASSKENQYRSIPLSDTLLYDSNDSYMHVTSNNTLYGTQWQSFPDASIPLVCDMSSDILSRSIDMNQFDLVYAGAQKNLGPAGVTAIFVKDSFLKQANKNIPTMLSYQTYADSNSLYNTPPVYSIYMLNLVLEWIEERGGIDYIEDQNDQKAKIVYEAIDSSDGFYKGHAQIDARSKMNVTFTLATEALTTTFLKAAADAGFVGLPGHRSVGGCRASIYNSVSLESCEALAKFMNQFKKMV</sequence>
<feature type="modified residue" description="N6-(pyridoxal phosphate)lysine" evidence="11">
    <location>
        <position position="193"/>
    </location>
</feature>
<evidence type="ECO:0000256" key="5">
    <source>
        <dbReference type="ARBA" id="ARBA00022605"/>
    </source>
</evidence>
<dbReference type="Pfam" id="PF00266">
    <property type="entry name" value="Aminotran_5"/>
    <property type="match status" value="1"/>
</dbReference>
<dbReference type="SUPFAM" id="SSF53383">
    <property type="entry name" value="PLP-dependent transferases"/>
    <property type="match status" value="1"/>
</dbReference>
<dbReference type="EC" id="2.6.1.52" evidence="11"/>
<dbReference type="InterPro" id="IPR000192">
    <property type="entry name" value="Aminotrans_V_dom"/>
</dbReference>
<evidence type="ECO:0000256" key="11">
    <source>
        <dbReference type="HAMAP-Rule" id="MF_00160"/>
    </source>
</evidence>
<dbReference type="InterPro" id="IPR015424">
    <property type="entry name" value="PyrdxlP-dep_Trfase"/>
</dbReference>
<proteinExistence type="inferred from homology"/>
<evidence type="ECO:0000256" key="2">
    <source>
        <dbReference type="ARBA" id="ARBA00005099"/>
    </source>
</evidence>
<evidence type="ECO:0000256" key="1">
    <source>
        <dbReference type="ARBA" id="ARBA00003483"/>
    </source>
</evidence>
<keyword evidence="4 11" id="KW-0032">Aminotransferase</keyword>
<comment type="pathway">
    <text evidence="2 11 12">Amino-acid biosynthesis; L-serine biosynthesis; L-serine from 3-phospho-D-glycerate: step 2/3.</text>
</comment>
<dbReference type="Proteomes" id="UP001179280">
    <property type="component" value="Unassembled WGS sequence"/>
</dbReference>
<evidence type="ECO:0000256" key="10">
    <source>
        <dbReference type="ARBA" id="ARBA00049007"/>
    </source>
</evidence>
<evidence type="ECO:0000256" key="3">
    <source>
        <dbReference type="ARBA" id="ARBA00006904"/>
    </source>
</evidence>
<keyword evidence="11" id="KW-0963">Cytoplasm</keyword>
<evidence type="ECO:0000259" key="13">
    <source>
        <dbReference type="Pfam" id="PF00266"/>
    </source>
</evidence>
<keyword evidence="15" id="KW-1185">Reference proteome</keyword>
<dbReference type="InterPro" id="IPR022278">
    <property type="entry name" value="Pser_aminoTfrase"/>
</dbReference>
<keyword evidence="8 11" id="KW-0718">Serine biosynthesis</keyword>
<keyword evidence="7 11" id="KW-0663">Pyridoxal phosphate</keyword>
<dbReference type="InterPro" id="IPR015422">
    <property type="entry name" value="PyrdxlP-dep_Trfase_small"/>
</dbReference>
<comment type="caution">
    <text evidence="11">Lacks conserved residue(s) required for the propagation of feature annotation.</text>
</comment>
<evidence type="ECO:0000313" key="14">
    <source>
        <dbReference type="EMBL" id="MBM7837967.1"/>
    </source>
</evidence>
<dbReference type="EMBL" id="JAFBCV010000003">
    <property type="protein sequence ID" value="MBM7837967.1"/>
    <property type="molecule type" value="Genomic_DNA"/>
</dbReference>
<dbReference type="PROSITE" id="PS00595">
    <property type="entry name" value="AA_TRANSFER_CLASS_5"/>
    <property type="match status" value="1"/>
</dbReference>
<feature type="binding site" evidence="11">
    <location>
        <position position="42"/>
    </location>
    <ligand>
        <name>L-glutamate</name>
        <dbReference type="ChEBI" id="CHEBI:29985"/>
    </ligand>
</feature>
<comment type="similarity">
    <text evidence="3 11">Belongs to the class-V pyridoxal-phosphate-dependent aminotransferase family. SerC subfamily.</text>
</comment>
<accession>A0ABS2SR32</accession>
<keyword evidence="6 11" id="KW-0808">Transferase</keyword>
<comment type="cofactor">
    <cofactor evidence="11">
        <name>pyridoxal 5'-phosphate</name>
        <dbReference type="ChEBI" id="CHEBI:597326"/>
    </cofactor>
    <text evidence="11">Binds 1 pyridoxal phosphate per subunit.</text>
</comment>
<comment type="catalytic activity">
    <reaction evidence="9 11">
        <text>4-(phosphooxy)-L-threonine + 2-oxoglutarate = (R)-3-hydroxy-2-oxo-4-phosphooxybutanoate + L-glutamate</text>
        <dbReference type="Rhea" id="RHEA:16573"/>
        <dbReference type="ChEBI" id="CHEBI:16810"/>
        <dbReference type="ChEBI" id="CHEBI:29985"/>
        <dbReference type="ChEBI" id="CHEBI:58452"/>
        <dbReference type="ChEBI" id="CHEBI:58538"/>
        <dbReference type="EC" id="2.6.1.52"/>
    </reaction>
</comment>
<dbReference type="GO" id="GO:0004648">
    <property type="term" value="F:O-phospho-L-serine:2-oxoglutarate aminotransferase activity"/>
    <property type="evidence" value="ECO:0007669"/>
    <property type="project" value="UniProtKB-EC"/>
</dbReference>
<evidence type="ECO:0000313" key="15">
    <source>
        <dbReference type="Proteomes" id="UP001179280"/>
    </source>
</evidence>
<evidence type="ECO:0000256" key="8">
    <source>
        <dbReference type="ARBA" id="ARBA00023299"/>
    </source>
</evidence>
<gene>
    <name evidence="11" type="primary">serC</name>
    <name evidence="14" type="ORF">JOC54_001198</name>
</gene>
<dbReference type="NCBIfam" id="NF003764">
    <property type="entry name" value="PRK05355.1"/>
    <property type="match status" value="1"/>
</dbReference>
<feature type="binding site" evidence="11">
    <location>
        <begin position="234"/>
        <end position="235"/>
    </location>
    <ligand>
        <name>pyridoxal 5'-phosphate</name>
        <dbReference type="ChEBI" id="CHEBI:597326"/>
    </ligand>
</feature>
<comment type="catalytic activity">
    <reaction evidence="10 11 12">
        <text>O-phospho-L-serine + 2-oxoglutarate = 3-phosphooxypyruvate + L-glutamate</text>
        <dbReference type="Rhea" id="RHEA:14329"/>
        <dbReference type="ChEBI" id="CHEBI:16810"/>
        <dbReference type="ChEBI" id="CHEBI:18110"/>
        <dbReference type="ChEBI" id="CHEBI:29985"/>
        <dbReference type="ChEBI" id="CHEBI:57524"/>
        <dbReference type="EC" id="2.6.1.52"/>
    </reaction>
</comment>
<feature type="binding site" evidence="11">
    <location>
        <position position="100"/>
    </location>
    <ligand>
        <name>pyridoxal 5'-phosphate</name>
        <dbReference type="ChEBI" id="CHEBI:597326"/>
    </ligand>
</feature>
<feature type="binding site" evidence="11">
    <location>
        <begin position="76"/>
        <end position="77"/>
    </location>
    <ligand>
        <name>pyridoxal 5'-phosphate</name>
        <dbReference type="ChEBI" id="CHEBI:597326"/>
    </ligand>
</feature>
<feature type="binding site" evidence="11">
    <location>
        <position position="192"/>
    </location>
    <ligand>
        <name>pyridoxal 5'-phosphate</name>
        <dbReference type="ChEBI" id="CHEBI:597326"/>
    </ligand>
</feature>
<reference evidence="14" key="1">
    <citation type="submission" date="2021-01" db="EMBL/GenBank/DDBJ databases">
        <title>Genomic Encyclopedia of Type Strains, Phase IV (KMG-IV): sequencing the most valuable type-strain genomes for metagenomic binning, comparative biology and taxonomic classification.</title>
        <authorList>
            <person name="Goeker M."/>
        </authorList>
    </citation>
    <scope>NUCLEOTIDE SEQUENCE</scope>
    <source>
        <strain evidence="14">DSM 21943</strain>
    </source>
</reference>
<dbReference type="PANTHER" id="PTHR43247">
    <property type="entry name" value="PHOSPHOSERINE AMINOTRANSFERASE"/>
    <property type="match status" value="1"/>
</dbReference>
<evidence type="ECO:0000256" key="12">
    <source>
        <dbReference type="RuleBase" id="RU004505"/>
    </source>
</evidence>
<dbReference type="PIRSF" id="PIRSF000525">
    <property type="entry name" value="SerC"/>
    <property type="match status" value="1"/>
</dbReference>
<dbReference type="RefSeq" id="WP_204465096.1">
    <property type="nucleotide sequence ID" value="NZ_JAFBCV010000003.1"/>
</dbReference>
<dbReference type="PANTHER" id="PTHR43247:SF1">
    <property type="entry name" value="PHOSPHOSERINE AMINOTRANSFERASE"/>
    <property type="match status" value="1"/>
</dbReference>
<feature type="domain" description="Aminotransferase class V" evidence="13">
    <location>
        <begin position="4"/>
        <end position="345"/>
    </location>
</feature>
<feature type="binding site" evidence="11">
    <location>
        <position position="150"/>
    </location>
    <ligand>
        <name>pyridoxal 5'-phosphate</name>
        <dbReference type="ChEBI" id="CHEBI:597326"/>
    </ligand>
</feature>
<comment type="subunit">
    <text evidence="11">Homodimer.</text>
</comment>
<dbReference type="InterPro" id="IPR015421">
    <property type="entry name" value="PyrdxlP-dep_Trfase_major"/>
</dbReference>
<evidence type="ECO:0000256" key="9">
    <source>
        <dbReference type="ARBA" id="ARBA00047630"/>
    </source>
</evidence>
<evidence type="ECO:0000256" key="7">
    <source>
        <dbReference type="ARBA" id="ARBA00022898"/>
    </source>
</evidence>
<protein>
    <recommendedName>
        <fullName evidence="11">Phosphoserine aminotransferase</fullName>
        <ecNumber evidence="11">2.6.1.52</ecNumber>
    </recommendedName>
    <alternativeName>
        <fullName evidence="11">Phosphohydroxythreonine aminotransferase</fullName>
        <shortName evidence="11">PSAT</shortName>
    </alternativeName>
</protein>
<evidence type="ECO:0000256" key="6">
    <source>
        <dbReference type="ARBA" id="ARBA00022679"/>
    </source>
</evidence>
<dbReference type="Gene3D" id="3.90.1150.10">
    <property type="entry name" value="Aspartate Aminotransferase, domain 1"/>
    <property type="match status" value="1"/>
</dbReference>
<organism evidence="14 15">
    <name type="scientific">Shouchella xiaoxiensis</name>
    <dbReference type="NCBI Taxonomy" id="766895"/>
    <lineage>
        <taxon>Bacteria</taxon>
        <taxon>Bacillati</taxon>
        <taxon>Bacillota</taxon>
        <taxon>Bacilli</taxon>
        <taxon>Bacillales</taxon>
        <taxon>Bacillaceae</taxon>
        <taxon>Shouchella</taxon>
    </lineage>
</organism>
<name>A0ABS2SR32_9BACI</name>
<comment type="subcellular location">
    <subcellularLocation>
        <location evidence="11">Cytoplasm</location>
    </subcellularLocation>
</comment>
<dbReference type="NCBIfam" id="TIGR01364">
    <property type="entry name" value="serC_1"/>
    <property type="match status" value="1"/>
</dbReference>
<dbReference type="InterPro" id="IPR020578">
    <property type="entry name" value="Aminotrans_V_PyrdxlP_BS"/>
</dbReference>